<sequence>MTMLLVTSGRLRGFFSSSSSAIFFLATAKSCSKQMMRSFNDLFSKIWFEMSCRVSVVSVIASHAFSTLSSWSTLSMVTVERPGSTAGGPLGACLFLARWYRAIFCSRFPQTR</sequence>
<protein>
    <submittedName>
        <fullName evidence="1">Uncharacterized protein</fullName>
    </submittedName>
</protein>
<proteinExistence type="predicted"/>
<reference evidence="1" key="1">
    <citation type="submission" date="2019-12" db="EMBL/GenBank/DDBJ databases">
        <title>An insight into the sialome of adult female Ixodes ricinus ticks feeding for 6 days.</title>
        <authorList>
            <person name="Perner J."/>
            <person name="Ribeiro J.M.C."/>
        </authorList>
    </citation>
    <scope>NUCLEOTIDE SEQUENCE</scope>
    <source>
        <strain evidence="1">Semi-engorged</strain>
        <tissue evidence="1">Salivary glands</tissue>
    </source>
</reference>
<accession>A0A6B0UK57</accession>
<name>A0A6B0UK57_IXORI</name>
<dbReference type="EMBL" id="GIFC01008009">
    <property type="protein sequence ID" value="MXU90092.1"/>
    <property type="molecule type" value="Transcribed_RNA"/>
</dbReference>
<evidence type="ECO:0000313" key="1">
    <source>
        <dbReference type="EMBL" id="MXU90092.1"/>
    </source>
</evidence>
<organism evidence="1">
    <name type="scientific">Ixodes ricinus</name>
    <name type="common">Common tick</name>
    <name type="synonym">Acarus ricinus</name>
    <dbReference type="NCBI Taxonomy" id="34613"/>
    <lineage>
        <taxon>Eukaryota</taxon>
        <taxon>Metazoa</taxon>
        <taxon>Ecdysozoa</taxon>
        <taxon>Arthropoda</taxon>
        <taxon>Chelicerata</taxon>
        <taxon>Arachnida</taxon>
        <taxon>Acari</taxon>
        <taxon>Parasitiformes</taxon>
        <taxon>Ixodida</taxon>
        <taxon>Ixodoidea</taxon>
        <taxon>Ixodidae</taxon>
        <taxon>Ixodinae</taxon>
        <taxon>Ixodes</taxon>
    </lineage>
</organism>
<dbReference type="AlphaFoldDB" id="A0A6B0UK57"/>